<comment type="caution">
    <text evidence="8">The sequence shown here is derived from an EMBL/GenBank/DDBJ whole genome shotgun (WGS) entry which is preliminary data.</text>
</comment>
<feature type="non-terminal residue" evidence="8">
    <location>
        <position position="147"/>
    </location>
</feature>
<dbReference type="InterPro" id="IPR036010">
    <property type="entry name" value="2Fe-2S_ferredoxin-like_sf"/>
</dbReference>
<feature type="domain" description="2Fe-2S ferredoxin-type" evidence="7">
    <location>
        <begin position="2"/>
        <end position="94"/>
    </location>
</feature>
<gene>
    <name evidence="8" type="ORF">D0433_00910</name>
</gene>
<evidence type="ECO:0000313" key="8">
    <source>
        <dbReference type="EMBL" id="RFM25215.1"/>
    </source>
</evidence>
<evidence type="ECO:0000256" key="5">
    <source>
        <dbReference type="ARBA" id="ARBA00023014"/>
    </source>
</evidence>
<protein>
    <submittedName>
        <fullName evidence="8">(2Fe-2S)-binding protein</fullName>
    </submittedName>
</protein>
<evidence type="ECO:0000313" key="9">
    <source>
        <dbReference type="Proteomes" id="UP000266389"/>
    </source>
</evidence>
<dbReference type="PROSITE" id="PS51085">
    <property type="entry name" value="2FE2S_FER_2"/>
    <property type="match status" value="1"/>
</dbReference>
<comment type="similarity">
    <text evidence="1">Belongs to the adrenodoxin/putidaredoxin family.</text>
</comment>
<dbReference type="InterPro" id="IPR001041">
    <property type="entry name" value="2Fe-2S_ferredoxin-type"/>
</dbReference>
<proteinExistence type="inferred from homology"/>
<dbReference type="GO" id="GO:0046872">
    <property type="term" value="F:metal ion binding"/>
    <property type="evidence" value="ECO:0007669"/>
    <property type="project" value="UniProtKB-KW"/>
</dbReference>
<dbReference type="CDD" id="cd00207">
    <property type="entry name" value="fer2"/>
    <property type="match status" value="1"/>
</dbReference>
<dbReference type="AlphaFoldDB" id="A0A395M337"/>
<evidence type="ECO:0000259" key="7">
    <source>
        <dbReference type="PROSITE" id="PS51085"/>
    </source>
</evidence>
<reference evidence="8 9" key="1">
    <citation type="journal article" date="2011" name="ISME J.">
        <title>Community ecology of hot spring cyanobacterial mats: predominant populations and their functional potential.</title>
        <authorList>
            <person name="Klatt C.G."/>
            <person name="Wood J.M."/>
            <person name="Rusch D.B."/>
            <person name="Bateson M.M."/>
            <person name="Hamamura N."/>
            <person name="Heidelberg J.F."/>
            <person name="Grossman A.R."/>
            <person name="Bhaya D."/>
            <person name="Cohan F.M."/>
            <person name="Kuhl M."/>
            <person name="Bryant D.A."/>
            <person name="Ward D.M."/>
        </authorList>
    </citation>
    <scope>NUCLEOTIDE SEQUENCE [LARGE SCALE GENOMIC DNA]</scope>
    <source>
        <strain evidence="8">OS</strain>
    </source>
</reference>
<dbReference type="GO" id="GO:0140647">
    <property type="term" value="P:P450-containing electron transport chain"/>
    <property type="evidence" value="ECO:0007669"/>
    <property type="project" value="InterPro"/>
</dbReference>
<evidence type="ECO:0000256" key="6">
    <source>
        <dbReference type="ARBA" id="ARBA00034078"/>
    </source>
</evidence>
<dbReference type="PANTHER" id="PTHR23426:SF65">
    <property type="entry name" value="FERREDOXIN-2, MITOCHONDRIAL"/>
    <property type="match status" value="1"/>
</dbReference>
<dbReference type="EMBL" id="PHFL01000007">
    <property type="protein sequence ID" value="RFM25215.1"/>
    <property type="molecule type" value="Genomic_DNA"/>
</dbReference>
<evidence type="ECO:0000256" key="3">
    <source>
        <dbReference type="ARBA" id="ARBA00022723"/>
    </source>
</evidence>
<dbReference type="GO" id="GO:0051537">
    <property type="term" value="F:2 iron, 2 sulfur cluster binding"/>
    <property type="evidence" value="ECO:0007669"/>
    <property type="project" value="UniProtKB-KW"/>
</dbReference>
<evidence type="ECO:0000256" key="2">
    <source>
        <dbReference type="ARBA" id="ARBA00022714"/>
    </source>
</evidence>
<sequence>MPKLEINGVTCDAFVDESLLGVARRYKAHIGYACGGHGLCQTCEVIVESGMDALSPLNDVEKAWLTAEKQQKGHRLACQVQIKKDAPVKLMTRAEKARQLFNNAFIAKKETLPPTSHPQGHVGEFFSFLGSEVLAHLAGAPMAFGNA</sequence>
<dbReference type="SUPFAM" id="SSF54292">
    <property type="entry name" value="2Fe-2S ferredoxin-like"/>
    <property type="match status" value="1"/>
</dbReference>
<keyword evidence="2" id="KW-0001">2Fe-2S</keyword>
<keyword evidence="4" id="KW-0408">Iron</keyword>
<evidence type="ECO:0000256" key="1">
    <source>
        <dbReference type="ARBA" id="ARBA00010914"/>
    </source>
</evidence>
<dbReference type="Proteomes" id="UP000266389">
    <property type="component" value="Unassembled WGS sequence"/>
</dbReference>
<dbReference type="GO" id="GO:0009055">
    <property type="term" value="F:electron transfer activity"/>
    <property type="evidence" value="ECO:0007669"/>
    <property type="project" value="TreeGrafter"/>
</dbReference>
<comment type="cofactor">
    <cofactor evidence="6">
        <name>[2Fe-2S] cluster</name>
        <dbReference type="ChEBI" id="CHEBI:190135"/>
    </cofactor>
</comment>
<evidence type="ECO:0000256" key="4">
    <source>
        <dbReference type="ARBA" id="ARBA00023004"/>
    </source>
</evidence>
<organism evidence="8 9">
    <name type="scientific">Candidatus Thermochlorobacter aerophilus</name>
    <dbReference type="NCBI Taxonomy" id="1868324"/>
    <lineage>
        <taxon>Bacteria</taxon>
        <taxon>Pseudomonadati</taxon>
        <taxon>Chlorobiota</taxon>
        <taxon>Chlorobiia</taxon>
        <taxon>Chlorobiales</taxon>
        <taxon>Candidatus Thermochlorobacteriaceae</taxon>
        <taxon>Candidatus Thermochlorobacter</taxon>
    </lineage>
</organism>
<dbReference type="Pfam" id="PF00111">
    <property type="entry name" value="Fer2"/>
    <property type="match status" value="1"/>
</dbReference>
<dbReference type="Gene3D" id="3.10.20.30">
    <property type="match status" value="1"/>
</dbReference>
<keyword evidence="5" id="KW-0411">Iron-sulfur</keyword>
<dbReference type="InterPro" id="IPR001055">
    <property type="entry name" value="Adrenodoxin-like"/>
</dbReference>
<accession>A0A395M337</accession>
<dbReference type="PANTHER" id="PTHR23426">
    <property type="entry name" value="FERREDOXIN/ADRENODOXIN"/>
    <property type="match status" value="1"/>
</dbReference>
<name>A0A395M337_9BACT</name>
<keyword evidence="3" id="KW-0479">Metal-binding</keyword>
<dbReference type="InterPro" id="IPR012675">
    <property type="entry name" value="Beta-grasp_dom_sf"/>
</dbReference>